<evidence type="ECO:0000313" key="2">
    <source>
        <dbReference type="EMBL" id="KAF2447044.1"/>
    </source>
</evidence>
<name>A0A9P4PQB0_9PLEO</name>
<proteinExistence type="predicted"/>
<evidence type="ECO:0000313" key="3">
    <source>
        <dbReference type="Proteomes" id="UP000799764"/>
    </source>
</evidence>
<feature type="compositionally biased region" description="Polar residues" evidence="1">
    <location>
        <begin position="162"/>
        <end position="182"/>
    </location>
</feature>
<accession>A0A9P4PQB0</accession>
<feature type="region of interest" description="Disordered" evidence="1">
    <location>
        <begin position="162"/>
        <end position="185"/>
    </location>
</feature>
<organism evidence="2 3">
    <name type="scientific">Karstenula rhodostoma CBS 690.94</name>
    <dbReference type="NCBI Taxonomy" id="1392251"/>
    <lineage>
        <taxon>Eukaryota</taxon>
        <taxon>Fungi</taxon>
        <taxon>Dikarya</taxon>
        <taxon>Ascomycota</taxon>
        <taxon>Pezizomycotina</taxon>
        <taxon>Dothideomycetes</taxon>
        <taxon>Pleosporomycetidae</taxon>
        <taxon>Pleosporales</taxon>
        <taxon>Massarineae</taxon>
        <taxon>Didymosphaeriaceae</taxon>
        <taxon>Karstenula</taxon>
    </lineage>
</organism>
<comment type="caution">
    <text evidence="2">The sequence shown here is derived from an EMBL/GenBank/DDBJ whole genome shotgun (WGS) entry which is preliminary data.</text>
</comment>
<dbReference type="AlphaFoldDB" id="A0A9P4PQB0"/>
<dbReference type="EMBL" id="MU001497">
    <property type="protein sequence ID" value="KAF2447044.1"/>
    <property type="molecule type" value="Genomic_DNA"/>
</dbReference>
<reference evidence="2" key="1">
    <citation type="journal article" date="2020" name="Stud. Mycol.">
        <title>101 Dothideomycetes genomes: a test case for predicting lifestyles and emergence of pathogens.</title>
        <authorList>
            <person name="Haridas S."/>
            <person name="Albert R."/>
            <person name="Binder M."/>
            <person name="Bloem J."/>
            <person name="Labutti K."/>
            <person name="Salamov A."/>
            <person name="Andreopoulos B."/>
            <person name="Baker S."/>
            <person name="Barry K."/>
            <person name="Bills G."/>
            <person name="Bluhm B."/>
            <person name="Cannon C."/>
            <person name="Castanera R."/>
            <person name="Culley D."/>
            <person name="Daum C."/>
            <person name="Ezra D."/>
            <person name="Gonzalez J."/>
            <person name="Henrissat B."/>
            <person name="Kuo A."/>
            <person name="Liang C."/>
            <person name="Lipzen A."/>
            <person name="Lutzoni F."/>
            <person name="Magnuson J."/>
            <person name="Mondo S."/>
            <person name="Nolan M."/>
            <person name="Ohm R."/>
            <person name="Pangilinan J."/>
            <person name="Park H.-J."/>
            <person name="Ramirez L."/>
            <person name="Alfaro M."/>
            <person name="Sun H."/>
            <person name="Tritt A."/>
            <person name="Yoshinaga Y."/>
            <person name="Zwiers L.-H."/>
            <person name="Turgeon B."/>
            <person name="Goodwin S."/>
            <person name="Spatafora J."/>
            <person name="Crous P."/>
            <person name="Grigoriev I."/>
        </authorList>
    </citation>
    <scope>NUCLEOTIDE SEQUENCE</scope>
    <source>
        <strain evidence="2">CBS 690.94</strain>
    </source>
</reference>
<dbReference type="Proteomes" id="UP000799764">
    <property type="component" value="Unassembled WGS sequence"/>
</dbReference>
<keyword evidence="3" id="KW-1185">Reference proteome</keyword>
<gene>
    <name evidence="2" type="ORF">P171DRAFT_483105</name>
</gene>
<dbReference type="OrthoDB" id="10508148at2759"/>
<evidence type="ECO:0000256" key="1">
    <source>
        <dbReference type="SAM" id="MobiDB-lite"/>
    </source>
</evidence>
<sequence>MSYISRLPLVNRLTAGFRSATPPRIKDPREDEIQRKLCTWAKEVLLSLHNNITLPNLPKSLSARFLSSNSPSIPHQRTLFADALYNSTLSLSNRHTGATLPKRILSCAIYALSLSPPPPLTKKEILRRLCTAASQKTRYARTRRLGPDSWFLKNKTHCYLPSQNAHGPSSHSRSTEQQSGNPTGERYADNICTLLVLGMEDRAIELLDAAASVHVSDVFGRVGHVAGNWGRAKVVEWFERVGDTDTASRRCMYMHDTEWLDQGARPCRDKSVNPADEMLCTLHVIPDWLEAEVLHAIASSPVTRDSPHRSLQHSLLLAGALPTGTHGRLPIVFHDSGVPTCRVESLCRKRGRV</sequence>
<protein>
    <submittedName>
        <fullName evidence="2">Uncharacterized protein</fullName>
    </submittedName>
</protein>